<evidence type="ECO:0000313" key="3">
    <source>
        <dbReference type="Proteomes" id="UP000827986"/>
    </source>
</evidence>
<sequence>MSVLTLGCQNEAVTPSPLPLPPHSKSITLGHIIPCRKRGHRVGGFCPAMSMEGGRLPPLNHHYLPPLAQPHGDQFTGLCGSVCEEDAARKGTHGSRGGCSSPQHLPSPLNPQDFSRQ</sequence>
<reference evidence="2" key="1">
    <citation type="submission" date="2021-09" db="EMBL/GenBank/DDBJ databases">
        <title>The genome of Mauremys mutica provides insights into the evolution of semi-aquatic lifestyle.</title>
        <authorList>
            <person name="Gong S."/>
            <person name="Gao Y."/>
        </authorList>
    </citation>
    <scope>NUCLEOTIDE SEQUENCE</scope>
    <source>
        <strain evidence="2">MM-2020</strain>
        <tissue evidence="2">Muscle</tissue>
    </source>
</reference>
<dbReference type="AlphaFoldDB" id="A0A9D3WV21"/>
<organism evidence="2 3">
    <name type="scientific">Mauremys mutica</name>
    <name type="common">yellowpond turtle</name>
    <dbReference type="NCBI Taxonomy" id="74926"/>
    <lineage>
        <taxon>Eukaryota</taxon>
        <taxon>Metazoa</taxon>
        <taxon>Chordata</taxon>
        <taxon>Craniata</taxon>
        <taxon>Vertebrata</taxon>
        <taxon>Euteleostomi</taxon>
        <taxon>Archelosauria</taxon>
        <taxon>Testudinata</taxon>
        <taxon>Testudines</taxon>
        <taxon>Cryptodira</taxon>
        <taxon>Durocryptodira</taxon>
        <taxon>Testudinoidea</taxon>
        <taxon>Geoemydidae</taxon>
        <taxon>Geoemydinae</taxon>
        <taxon>Mauremys</taxon>
    </lineage>
</organism>
<evidence type="ECO:0000313" key="2">
    <source>
        <dbReference type="EMBL" id="KAH1167208.1"/>
    </source>
</evidence>
<comment type="caution">
    <text evidence="2">The sequence shown here is derived from an EMBL/GenBank/DDBJ whole genome shotgun (WGS) entry which is preliminary data.</text>
</comment>
<feature type="region of interest" description="Disordered" evidence="1">
    <location>
        <begin position="87"/>
        <end position="117"/>
    </location>
</feature>
<evidence type="ECO:0000256" key="1">
    <source>
        <dbReference type="SAM" id="MobiDB-lite"/>
    </source>
</evidence>
<name>A0A9D3WV21_9SAUR</name>
<keyword evidence="3" id="KW-1185">Reference proteome</keyword>
<accession>A0A9D3WV21</accession>
<proteinExistence type="predicted"/>
<dbReference type="EMBL" id="JAHDVG010000486">
    <property type="protein sequence ID" value="KAH1167208.1"/>
    <property type="molecule type" value="Genomic_DNA"/>
</dbReference>
<feature type="compositionally biased region" description="Polar residues" evidence="1">
    <location>
        <begin position="98"/>
        <end position="117"/>
    </location>
</feature>
<dbReference type="Proteomes" id="UP000827986">
    <property type="component" value="Unassembled WGS sequence"/>
</dbReference>
<gene>
    <name evidence="2" type="ORF">KIL84_002691</name>
</gene>
<protein>
    <submittedName>
        <fullName evidence="2">Uncharacterized protein</fullName>
    </submittedName>
</protein>